<protein>
    <submittedName>
        <fullName evidence="2">Uncharacterized protein</fullName>
    </submittedName>
</protein>
<keyword evidence="1" id="KW-0472">Membrane</keyword>
<sequence length="51" mass="5717">MLNQFFAIFLVNIFSILHTVIDVNNKAIKQASDNATPSTAGIHLREKIFIT</sequence>
<evidence type="ECO:0000313" key="3">
    <source>
        <dbReference type="Proteomes" id="UP000003936"/>
    </source>
</evidence>
<proteinExistence type="predicted"/>
<dbReference type="EMBL" id="CP003546">
    <property type="protein sequence ID" value="AFP85057.1"/>
    <property type="molecule type" value="Genomic_DNA"/>
</dbReference>
<keyword evidence="1" id="KW-1133">Transmembrane helix</keyword>
<accession>J3TFL9</accession>
<keyword evidence="1" id="KW-0812">Transmembrane</keyword>
<organism evidence="2 3">
    <name type="scientific">secondary endosymbiont of Ctenarytaina eucalypti</name>
    <dbReference type="NCBI Taxonomy" id="1199245"/>
    <lineage>
        <taxon>Bacteria</taxon>
        <taxon>Pseudomonadati</taxon>
        <taxon>Pseudomonadota</taxon>
        <taxon>Gammaproteobacteria</taxon>
        <taxon>Enterobacterales</taxon>
        <taxon>Enterobacteriaceae</taxon>
        <taxon>aphid secondary symbionts</taxon>
    </lineage>
</organism>
<dbReference type="AlphaFoldDB" id="J3TFL9"/>
<dbReference type="HOGENOM" id="CLU_3103689_0_0_6"/>
<keyword evidence="3" id="KW-1185">Reference proteome</keyword>
<name>J3TFL9_9ENTR</name>
<dbReference type="Proteomes" id="UP000003936">
    <property type="component" value="Chromosome"/>
</dbReference>
<reference evidence="2 3" key="1">
    <citation type="journal article" date="2012" name="Mol. Biol. Evol.">
        <title>Genome reduction and co-evolution between the primary and secondary bacterial symbionts of psyllids.</title>
        <authorList>
            <person name="Sloan D.B."/>
            <person name="Moran N.A."/>
        </authorList>
    </citation>
    <scope>NUCLEOTIDE SEQUENCE [LARGE SCALE GENOMIC DNA]</scope>
    <source>
        <strain evidence="2">Ceuc_S</strain>
    </source>
</reference>
<feature type="transmembrane region" description="Helical" evidence="1">
    <location>
        <begin position="6"/>
        <end position="23"/>
    </location>
</feature>
<gene>
    <name evidence="2" type="ORF">A359_06720</name>
</gene>
<evidence type="ECO:0000256" key="1">
    <source>
        <dbReference type="SAM" id="Phobius"/>
    </source>
</evidence>
<evidence type="ECO:0000313" key="2">
    <source>
        <dbReference type="EMBL" id="AFP85057.1"/>
    </source>
</evidence>
<dbReference type="KEGG" id="sect:A359_06720"/>